<evidence type="ECO:0000313" key="2">
    <source>
        <dbReference type="EMBL" id="KAK7267130.1"/>
    </source>
</evidence>
<evidence type="ECO:0000313" key="3">
    <source>
        <dbReference type="Proteomes" id="UP001372338"/>
    </source>
</evidence>
<gene>
    <name evidence="2" type="ORF">RIF29_19794</name>
</gene>
<protein>
    <submittedName>
        <fullName evidence="2">Uncharacterized protein</fullName>
    </submittedName>
</protein>
<proteinExistence type="predicted"/>
<name>A0AAN9I816_CROPI</name>
<accession>A0AAN9I816</accession>
<dbReference type="Proteomes" id="UP001372338">
    <property type="component" value="Unassembled WGS sequence"/>
</dbReference>
<dbReference type="EMBL" id="JAYWIO010000004">
    <property type="protein sequence ID" value="KAK7267130.1"/>
    <property type="molecule type" value="Genomic_DNA"/>
</dbReference>
<reference evidence="2 3" key="1">
    <citation type="submission" date="2024-01" db="EMBL/GenBank/DDBJ databases">
        <title>The genomes of 5 underutilized Papilionoideae crops provide insights into root nodulation and disease resistanc.</title>
        <authorList>
            <person name="Yuan L."/>
        </authorList>
    </citation>
    <scope>NUCLEOTIDE SEQUENCE [LARGE SCALE GENOMIC DNA]</scope>
    <source>
        <strain evidence="2">ZHUSHIDOU_FW_LH</strain>
        <tissue evidence="2">Leaf</tissue>
    </source>
</reference>
<comment type="caution">
    <text evidence="2">The sequence shown here is derived from an EMBL/GenBank/DDBJ whole genome shotgun (WGS) entry which is preliminary data.</text>
</comment>
<sequence>MTVIRQITMGINYRRGTPPPQPARCRSHFRFRPAAPARTPPERAAPEDPSRPGPSRTVRFAPSPEHVPPVVQVDSEEEDPDEGESEPVGDDSVQTGGESDQVVTSTGSQWMVDEM</sequence>
<feature type="region of interest" description="Disordered" evidence="1">
    <location>
        <begin position="1"/>
        <end position="115"/>
    </location>
</feature>
<evidence type="ECO:0000256" key="1">
    <source>
        <dbReference type="SAM" id="MobiDB-lite"/>
    </source>
</evidence>
<dbReference type="AlphaFoldDB" id="A0AAN9I816"/>
<organism evidence="2 3">
    <name type="scientific">Crotalaria pallida</name>
    <name type="common">Smooth rattlebox</name>
    <name type="synonym">Crotalaria striata</name>
    <dbReference type="NCBI Taxonomy" id="3830"/>
    <lineage>
        <taxon>Eukaryota</taxon>
        <taxon>Viridiplantae</taxon>
        <taxon>Streptophyta</taxon>
        <taxon>Embryophyta</taxon>
        <taxon>Tracheophyta</taxon>
        <taxon>Spermatophyta</taxon>
        <taxon>Magnoliopsida</taxon>
        <taxon>eudicotyledons</taxon>
        <taxon>Gunneridae</taxon>
        <taxon>Pentapetalae</taxon>
        <taxon>rosids</taxon>
        <taxon>fabids</taxon>
        <taxon>Fabales</taxon>
        <taxon>Fabaceae</taxon>
        <taxon>Papilionoideae</taxon>
        <taxon>50 kb inversion clade</taxon>
        <taxon>genistoids sensu lato</taxon>
        <taxon>core genistoids</taxon>
        <taxon>Crotalarieae</taxon>
        <taxon>Crotalaria</taxon>
    </lineage>
</organism>
<feature type="compositionally biased region" description="Basic and acidic residues" evidence="1">
    <location>
        <begin position="40"/>
        <end position="50"/>
    </location>
</feature>
<feature type="compositionally biased region" description="Polar residues" evidence="1">
    <location>
        <begin position="92"/>
        <end position="109"/>
    </location>
</feature>
<keyword evidence="3" id="KW-1185">Reference proteome</keyword>
<feature type="compositionally biased region" description="Acidic residues" evidence="1">
    <location>
        <begin position="74"/>
        <end position="89"/>
    </location>
</feature>